<dbReference type="RefSeq" id="WP_289585351.1">
    <property type="nucleotide sequence ID" value="NZ_JBHSFT010000041.1"/>
</dbReference>
<reference evidence="4" key="1">
    <citation type="journal article" date="2019" name="Int. J. Syst. Evol. Microbiol.">
        <title>The Global Catalogue of Microorganisms (GCM) 10K type strain sequencing project: providing services to taxonomists for standard genome sequencing and annotation.</title>
        <authorList>
            <consortium name="The Broad Institute Genomics Platform"/>
            <consortium name="The Broad Institute Genome Sequencing Center for Infectious Disease"/>
            <person name="Wu L."/>
            <person name="Ma J."/>
        </authorList>
    </citation>
    <scope>NUCLEOTIDE SEQUENCE [LARGE SCALE GENOMIC DNA]</scope>
    <source>
        <strain evidence="4">CCUG 37257</strain>
    </source>
</reference>
<evidence type="ECO:0000313" key="3">
    <source>
        <dbReference type="EMBL" id="MFC4663534.1"/>
    </source>
</evidence>
<evidence type="ECO:0000256" key="1">
    <source>
        <dbReference type="PROSITE-ProRule" id="PRU00409"/>
    </source>
</evidence>
<dbReference type="Pfam" id="PF14398">
    <property type="entry name" value="ATPgrasp_YheCD"/>
    <property type="match status" value="2"/>
</dbReference>
<dbReference type="PROSITE" id="PS50975">
    <property type="entry name" value="ATP_GRASP"/>
    <property type="match status" value="1"/>
</dbReference>
<dbReference type="InterPro" id="IPR058355">
    <property type="entry name" value="DUF8042"/>
</dbReference>
<dbReference type="InterPro" id="IPR026838">
    <property type="entry name" value="YheC/D"/>
</dbReference>
<dbReference type="Pfam" id="PF26154">
    <property type="entry name" value="DUF8042"/>
    <property type="match status" value="1"/>
</dbReference>
<dbReference type="EMBL" id="JBHSFT010000041">
    <property type="protein sequence ID" value="MFC4663534.1"/>
    <property type="molecule type" value="Genomic_DNA"/>
</dbReference>
<dbReference type="PANTHER" id="PTHR21621">
    <property type="entry name" value="RIBOSOMAL PROTEIN S6 MODIFICATION PROTEIN"/>
    <property type="match status" value="1"/>
</dbReference>
<name>A0ABV9K0D2_9BACI</name>
<accession>A0ABV9K0D2</accession>
<feature type="domain" description="ATP-grasp" evidence="2">
    <location>
        <begin position="602"/>
        <end position="830"/>
    </location>
</feature>
<organism evidence="3 4">
    <name type="scientific">Oceanobacillus aidingensis</name>
    <dbReference type="NCBI Taxonomy" id="645964"/>
    <lineage>
        <taxon>Bacteria</taxon>
        <taxon>Bacillati</taxon>
        <taxon>Bacillota</taxon>
        <taxon>Bacilli</taxon>
        <taxon>Bacillales</taxon>
        <taxon>Bacillaceae</taxon>
        <taxon>Oceanobacillus</taxon>
    </lineage>
</organism>
<gene>
    <name evidence="3" type="ORF">ACFO3P_15250</name>
</gene>
<comment type="caution">
    <text evidence="3">The sequence shown here is derived from an EMBL/GenBank/DDBJ whole genome shotgun (WGS) entry which is preliminary data.</text>
</comment>
<keyword evidence="1" id="KW-0067">ATP-binding</keyword>
<keyword evidence="4" id="KW-1185">Reference proteome</keyword>
<dbReference type="Proteomes" id="UP001595988">
    <property type="component" value="Unassembled WGS sequence"/>
</dbReference>
<evidence type="ECO:0000313" key="4">
    <source>
        <dbReference type="Proteomes" id="UP001595988"/>
    </source>
</evidence>
<dbReference type="InterPro" id="IPR011761">
    <property type="entry name" value="ATP-grasp"/>
</dbReference>
<dbReference type="PANTHER" id="PTHR21621:SF0">
    <property type="entry name" value="BETA-CITRYLGLUTAMATE SYNTHASE B-RELATED"/>
    <property type="match status" value="1"/>
</dbReference>
<proteinExistence type="predicted"/>
<dbReference type="SUPFAM" id="SSF56059">
    <property type="entry name" value="Glutathione synthetase ATP-binding domain-like"/>
    <property type="match status" value="2"/>
</dbReference>
<sequence length="846" mass="98339">MHKLEDKQIFQLKNIIDTLLEATEHFSKLIKEKELHQSIFIFNSIVEGATAIENLLNRAEIKIDDIETEKINKPLLFIAREMEKNNFSKVSEITRFSLQPQLRKLKKAFQESNGDHSNQKITIGVYLDPNNPRKSYPESRIKALVVEAEKQDAKLLFFSSEDVNFETEEIKGDMYINNSWEKVSHSFPDVIHNVGITPRIRQSLTERKLRRKLPFTSFGVENKLHLPKKMLQYLTFADLLVPFKMVTDESIVIDFVNENGKAVLKPIVGRRGLEIYFVKKYKNHYIVQDDTKERRFNQAELKNWIYEIALRKGRHYMVQQYVEARTKNEEPFDIRSHVQKNAEGKWQITKIYPRIGNKKSILSNISRGGKTDDLEAFLIHEFGEKGKQYNKDLKQLSFDLTQHLDKIYGLVLDELGLDITIDKTGRFWLHEVNMGPQSTYHEKERAVNTIGYAKYIAENGIYLTNSSQRLTSKGQFNARNTNLPWAELSKKTSIGMLVPEQGENELAIACAYVAKYEDVDFFYFSPKDIDYDEMFIKGYFYEDKEWISKVVNYPDVIYDRLRLRGVKGHNTIYEELEGIPFTNEFYGNSISKLEVYDKLTKAKSVDDVIIPYQKVGKVRDIFRFIEKYGTVIVKPEIGSFAKGVHLIQKIKMNKYFVVDGDKETYHSEFSLSDYLRSMIRKDTFIVQRYIETRTKEGNPFDIRVHMMKDGNGEWSFTNSYPRIGINYATISSTGNGGYIGGLEGFLNRNFNDNDSKLKQKIEKISLNIAASFEDLYKNELSELALDLAIEKNSTVYLIEVNVNKPGIIYYEFEVAKHAIPYSVYLAEFEKQKRMIAIDSDISTDIE</sequence>
<evidence type="ECO:0000259" key="2">
    <source>
        <dbReference type="PROSITE" id="PS50975"/>
    </source>
</evidence>
<protein>
    <submittedName>
        <fullName evidence="3">YheC/YheD family protein</fullName>
    </submittedName>
</protein>
<dbReference type="Gene3D" id="3.30.470.20">
    <property type="entry name" value="ATP-grasp fold, B domain"/>
    <property type="match status" value="1"/>
</dbReference>
<keyword evidence="1" id="KW-0547">Nucleotide-binding</keyword>